<sequence length="78" mass="8907">MSYRDDHDHSGKSVTTKKKKKHQAVDNTMQRKISAPLPPGLMETDSSFLISAHQLKWERTLTTIRENFKRIAAGEIKA</sequence>
<keyword evidence="3" id="KW-1185">Reference proteome</keyword>
<organism evidence="2 3">
    <name type="scientific">Pararge aegeria aegeria</name>
    <dbReference type="NCBI Taxonomy" id="348720"/>
    <lineage>
        <taxon>Eukaryota</taxon>
        <taxon>Metazoa</taxon>
        <taxon>Ecdysozoa</taxon>
        <taxon>Arthropoda</taxon>
        <taxon>Hexapoda</taxon>
        <taxon>Insecta</taxon>
        <taxon>Pterygota</taxon>
        <taxon>Neoptera</taxon>
        <taxon>Endopterygota</taxon>
        <taxon>Lepidoptera</taxon>
        <taxon>Glossata</taxon>
        <taxon>Ditrysia</taxon>
        <taxon>Papilionoidea</taxon>
        <taxon>Nymphalidae</taxon>
        <taxon>Satyrinae</taxon>
        <taxon>Satyrini</taxon>
        <taxon>Parargina</taxon>
        <taxon>Pararge</taxon>
    </lineage>
</organism>
<evidence type="ECO:0000256" key="1">
    <source>
        <dbReference type="SAM" id="MobiDB-lite"/>
    </source>
</evidence>
<dbReference type="AlphaFoldDB" id="A0A8S4QLN8"/>
<dbReference type="Proteomes" id="UP000838756">
    <property type="component" value="Unassembled WGS sequence"/>
</dbReference>
<comment type="caution">
    <text evidence="2">The sequence shown here is derived from an EMBL/GenBank/DDBJ whole genome shotgun (WGS) entry which is preliminary data.</text>
</comment>
<evidence type="ECO:0000313" key="3">
    <source>
        <dbReference type="Proteomes" id="UP000838756"/>
    </source>
</evidence>
<reference evidence="2" key="1">
    <citation type="submission" date="2022-03" db="EMBL/GenBank/DDBJ databases">
        <authorList>
            <person name="Lindestad O."/>
        </authorList>
    </citation>
    <scope>NUCLEOTIDE SEQUENCE</scope>
</reference>
<feature type="region of interest" description="Disordered" evidence="1">
    <location>
        <begin position="1"/>
        <end position="39"/>
    </location>
</feature>
<feature type="compositionally biased region" description="Basic and acidic residues" evidence="1">
    <location>
        <begin position="1"/>
        <end position="11"/>
    </location>
</feature>
<proteinExistence type="predicted"/>
<evidence type="ECO:0000313" key="2">
    <source>
        <dbReference type="EMBL" id="CAH2212165.1"/>
    </source>
</evidence>
<protein>
    <submittedName>
        <fullName evidence="2">Jg238 protein</fullName>
    </submittedName>
</protein>
<gene>
    <name evidence="2" type="primary">jg238</name>
    <name evidence="2" type="ORF">PAEG_LOCUS3476</name>
</gene>
<accession>A0A8S4QLN8</accession>
<dbReference type="EMBL" id="CAKXAJ010011146">
    <property type="protein sequence ID" value="CAH2212165.1"/>
    <property type="molecule type" value="Genomic_DNA"/>
</dbReference>
<name>A0A8S4QLN8_9NEOP</name>